<dbReference type="Proteomes" id="UP000177331">
    <property type="component" value="Unassembled WGS sequence"/>
</dbReference>
<sequence length="307" mass="35260">MIDPFLFEHHELKTLKSATNTLCLEPDTIAHAIRFARFPYAMPTASQLQITGHVQTHEKIFELHLATTNVRYMLNLTPIEKLLFEIIALHKLSKGLEHAQATDLEYRSHTVLGCMIQHRLTRLLLEIDSRDRKAVFQLGRASGIDQTLWQTDFVGATSCARAIGLFLELTSCRLYLPTVFEDIMLGVDLIILSADQKNWCVSIKTGRMNSGIYLEHVHTRPSNEEPAFYAETRRRIFDGSAKMEHYYPYAFQPCRIVVGKRPEIINIDVEKSDLEIAKRFIGEKRLLSHLPRWPQKTNDMTTDSHVA</sequence>
<name>A0A1F7W317_9BACT</name>
<dbReference type="AlphaFoldDB" id="A0A1F7W317"/>
<comment type="caution">
    <text evidence="1">The sequence shown here is derived from an EMBL/GenBank/DDBJ whole genome shotgun (WGS) entry which is preliminary data.</text>
</comment>
<proteinExistence type="predicted"/>
<reference evidence="1 2" key="1">
    <citation type="journal article" date="2016" name="Nat. Commun.">
        <title>Thousands of microbial genomes shed light on interconnected biogeochemical processes in an aquifer system.</title>
        <authorList>
            <person name="Anantharaman K."/>
            <person name="Brown C.T."/>
            <person name="Hug L.A."/>
            <person name="Sharon I."/>
            <person name="Castelle C.J."/>
            <person name="Probst A.J."/>
            <person name="Thomas B.C."/>
            <person name="Singh A."/>
            <person name="Wilkins M.J."/>
            <person name="Karaoz U."/>
            <person name="Brodie E.L."/>
            <person name="Williams K.H."/>
            <person name="Hubbard S.S."/>
            <person name="Banfield J.F."/>
        </authorList>
    </citation>
    <scope>NUCLEOTIDE SEQUENCE [LARGE SCALE GENOMIC DNA]</scope>
</reference>
<organism evidence="1 2">
    <name type="scientific">Candidatus Uhrbacteria bacterium RIFOXYB2_FULL_45_11</name>
    <dbReference type="NCBI Taxonomy" id="1802421"/>
    <lineage>
        <taxon>Bacteria</taxon>
        <taxon>Candidatus Uhriibacteriota</taxon>
    </lineage>
</organism>
<evidence type="ECO:0000313" key="2">
    <source>
        <dbReference type="Proteomes" id="UP000177331"/>
    </source>
</evidence>
<accession>A0A1F7W317</accession>
<protein>
    <submittedName>
        <fullName evidence="1">Uncharacterized protein</fullName>
    </submittedName>
</protein>
<gene>
    <name evidence="1" type="ORF">A2318_02605</name>
</gene>
<dbReference type="EMBL" id="MGFD01000056">
    <property type="protein sequence ID" value="OGL97171.1"/>
    <property type="molecule type" value="Genomic_DNA"/>
</dbReference>
<evidence type="ECO:0000313" key="1">
    <source>
        <dbReference type="EMBL" id="OGL97171.1"/>
    </source>
</evidence>